<dbReference type="Gene3D" id="3.40.50.720">
    <property type="entry name" value="NAD(P)-binding Rossmann-like Domain"/>
    <property type="match status" value="2"/>
</dbReference>
<evidence type="ECO:0000313" key="4">
    <source>
        <dbReference type="EMBL" id="CEG13876.1"/>
    </source>
</evidence>
<dbReference type="GO" id="GO:0051287">
    <property type="term" value="F:NAD binding"/>
    <property type="evidence" value="ECO:0007669"/>
    <property type="project" value="InterPro"/>
</dbReference>
<dbReference type="GO" id="GO:0016628">
    <property type="term" value="F:oxidoreductase activity, acting on the CH-CH group of donors, NAD or NADP as acceptor"/>
    <property type="evidence" value="ECO:0007669"/>
    <property type="project" value="InterPro"/>
</dbReference>
<name>A0A098EED1_9ZZZZ</name>
<dbReference type="InterPro" id="IPR028359">
    <property type="entry name" value="UDP_ManNAc/GlcNAc_DH"/>
</dbReference>
<dbReference type="Pfam" id="PF00984">
    <property type="entry name" value="UDPG_MGDP_dh"/>
    <property type="match status" value="1"/>
</dbReference>
<dbReference type="InterPro" id="IPR001732">
    <property type="entry name" value="UDP-Glc/GDP-Man_DH_N"/>
</dbReference>
<proteinExistence type="inferred from homology"/>
<dbReference type="EC" id="1.1.1.132" evidence="4"/>
<protein>
    <submittedName>
        <fullName evidence="4">Putative UDP-glucose/GDP-mannose dehydrogenase</fullName>
        <ecNumber evidence="4">1.1.1.132</ecNumber>
        <ecNumber evidence="4">1.1.1.22</ecNumber>
    </submittedName>
</protein>
<reference evidence="4" key="1">
    <citation type="submission" date="2014-09" db="EMBL/GenBank/DDBJ databases">
        <authorList>
            <person name="Probst J Alexander"/>
        </authorList>
    </citation>
    <scope>NUCLEOTIDE SEQUENCE</scope>
</reference>
<evidence type="ECO:0000259" key="2">
    <source>
        <dbReference type="Pfam" id="PF00984"/>
    </source>
</evidence>
<accession>A0A098EED1</accession>
<keyword evidence="4" id="KW-0560">Oxidoreductase</keyword>
<dbReference type="GO" id="GO:0000271">
    <property type="term" value="P:polysaccharide biosynthetic process"/>
    <property type="evidence" value="ECO:0007669"/>
    <property type="project" value="InterPro"/>
</dbReference>
<dbReference type="PANTHER" id="PTHR43491">
    <property type="entry name" value="UDP-N-ACETYL-D-MANNOSAMINE DEHYDROGENASE"/>
    <property type="match status" value="1"/>
</dbReference>
<feature type="domain" description="UDP-glucose/GDP-mannose dehydrogenase N-terminal" evidence="3">
    <location>
        <begin position="3"/>
        <end position="175"/>
    </location>
</feature>
<dbReference type="PANTHER" id="PTHR43491:SF2">
    <property type="entry name" value="UDP-N-ACETYL-D-MANNOSAMINE DEHYDROGENASE"/>
    <property type="match status" value="1"/>
</dbReference>
<dbReference type="EC" id="1.1.1.22" evidence="4"/>
<dbReference type="AlphaFoldDB" id="A0A098EED1"/>
<gene>
    <name evidence="4" type="ORF">MSIBF_A620010</name>
</gene>
<dbReference type="EMBL" id="CCXY01000427">
    <property type="protein sequence ID" value="CEG13876.1"/>
    <property type="molecule type" value="Genomic_DNA"/>
</dbReference>
<evidence type="ECO:0000259" key="3">
    <source>
        <dbReference type="Pfam" id="PF03721"/>
    </source>
</evidence>
<dbReference type="PIRSF" id="PIRSF000124">
    <property type="entry name" value="UDPglc_GDPman_dh"/>
    <property type="match status" value="1"/>
</dbReference>
<dbReference type="InterPro" id="IPR017476">
    <property type="entry name" value="UDP-Glc/GDP-Man"/>
</dbReference>
<sequence>MYNICIVGLGYVWLPLAVKFAKYFKVVGFDINEERVDQLKNRFDRNLEVKKEDFAEIEKNIIFTTNSENIRDCNIIIISVPTPVKKDKTPDLYPLESSSEIVGKNLKKGSIIVYESTTYPGCTEEFCVPILEKFSNLRCGSDFFVGYSPERVNPGDKEHNLGTITKIVAWQNEAVVKTLEEVYGKTTKVYKATSIRVAEAAKVIENTQRDINIALMNELAMLFERMDINSKEVFDAASTKWNFLRFYPGFVGGHCIPVDPYYLAHKAMDLNFYLELILAGRKVNESTPNFIAQKIVKLLINNQKNIKKSRILIMGATYKENVPDLRDSKVENLVVLNM</sequence>
<dbReference type="NCBIfam" id="TIGR03026">
    <property type="entry name" value="NDP-sugDHase"/>
    <property type="match status" value="1"/>
</dbReference>
<dbReference type="InterPro" id="IPR036291">
    <property type="entry name" value="NAD(P)-bd_dom_sf"/>
</dbReference>
<dbReference type="SUPFAM" id="SSF52413">
    <property type="entry name" value="UDP-glucose/GDP-mannose dehydrogenase C-terminal domain"/>
    <property type="match status" value="1"/>
</dbReference>
<dbReference type="SUPFAM" id="SSF48179">
    <property type="entry name" value="6-phosphogluconate dehydrogenase C-terminal domain-like"/>
    <property type="match status" value="1"/>
</dbReference>
<dbReference type="GO" id="GO:0003979">
    <property type="term" value="F:UDP-glucose 6-dehydrogenase activity"/>
    <property type="evidence" value="ECO:0007669"/>
    <property type="project" value="UniProtKB-EC"/>
</dbReference>
<dbReference type="SUPFAM" id="SSF51735">
    <property type="entry name" value="NAD(P)-binding Rossmann-fold domains"/>
    <property type="match status" value="1"/>
</dbReference>
<dbReference type="GO" id="GO:0047919">
    <property type="term" value="F:GDP-mannose 6-dehydrogenase activity"/>
    <property type="evidence" value="ECO:0007669"/>
    <property type="project" value="UniProtKB-EC"/>
</dbReference>
<organism evidence="4">
    <name type="scientific">groundwater metagenome</name>
    <dbReference type="NCBI Taxonomy" id="717931"/>
    <lineage>
        <taxon>unclassified sequences</taxon>
        <taxon>metagenomes</taxon>
        <taxon>ecological metagenomes</taxon>
    </lineage>
</organism>
<dbReference type="Pfam" id="PF03721">
    <property type="entry name" value="UDPG_MGDP_dh_N"/>
    <property type="match status" value="1"/>
</dbReference>
<evidence type="ECO:0000256" key="1">
    <source>
        <dbReference type="ARBA" id="ARBA00006601"/>
    </source>
</evidence>
<dbReference type="InterPro" id="IPR014026">
    <property type="entry name" value="UDP-Glc/GDP-Man_DH_dimer"/>
</dbReference>
<feature type="domain" description="UDP-glucose/GDP-mannose dehydrogenase dimerisation" evidence="2">
    <location>
        <begin position="197"/>
        <end position="285"/>
    </location>
</feature>
<dbReference type="PIRSF" id="PIRSF500136">
    <property type="entry name" value="UDP_ManNAc_DH"/>
    <property type="match status" value="1"/>
</dbReference>
<dbReference type="InterPro" id="IPR008927">
    <property type="entry name" value="6-PGluconate_DH-like_C_sf"/>
</dbReference>
<comment type="similarity">
    <text evidence="1">Belongs to the UDP-glucose/GDP-mannose dehydrogenase family.</text>
</comment>
<dbReference type="InterPro" id="IPR036220">
    <property type="entry name" value="UDP-Glc/GDP-Man_DH_C_sf"/>
</dbReference>